<dbReference type="Pfam" id="PF07572">
    <property type="entry name" value="BCNT"/>
    <property type="match status" value="1"/>
</dbReference>
<dbReference type="GO" id="GO:0000812">
    <property type="term" value="C:Swr1 complex"/>
    <property type="evidence" value="ECO:0007669"/>
    <property type="project" value="TreeGrafter"/>
</dbReference>
<reference evidence="6" key="2">
    <citation type="submission" date="2015-01" db="EMBL/GenBank/DDBJ databases">
        <title>Evolutionary Origins and Diversification of the Mycorrhizal Mutualists.</title>
        <authorList>
            <consortium name="DOE Joint Genome Institute"/>
            <consortium name="Mycorrhizal Genomics Consortium"/>
            <person name="Kohler A."/>
            <person name="Kuo A."/>
            <person name="Nagy L.G."/>
            <person name="Floudas D."/>
            <person name="Copeland A."/>
            <person name="Barry K.W."/>
            <person name="Cichocki N."/>
            <person name="Veneault-Fourrey C."/>
            <person name="LaButti K."/>
            <person name="Lindquist E.A."/>
            <person name="Lipzen A."/>
            <person name="Lundell T."/>
            <person name="Morin E."/>
            <person name="Murat C."/>
            <person name="Riley R."/>
            <person name="Ohm R."/>
            <person name="Sun H."/>
            <person name="Tunlid A."/>
            <person name="Henrissat B."/>
            <person name="Grigoriev I.V."/>
            <person name="Hibbett D.S."/>
            <person name="Martin F."/>
        </authorList>
    </citation>
    <scope>NUCLEOTIDE SEQUENCE [LARGE SCALE GENOMIC DNA]</scope>
    <source>
        <strain evidence="6">Ve08.2h10</strain>
    </source>
</reference>
<dbReference type="InParanoid" id="A0A0D0E888"/>
<feature type="region of interest" description="Disordered" evidence="3">
    <location>
        <begin position="1"/>
        <end position="75"/>
    </location>
</feature>
<organism evidence="5 6">
    <name type="scientific">Paxillus rubicundulus Ve08.2h10</name>
    <dbReference type="NCBI Taxonomy" id="930991"/>
    <lineage>
        <taxon>Eukaryota</taxon>
        <taxon>Fungi</taxon>
        <taxon>Dikarya</taxon>
        <taxon>Basidiomycota</taxon>
        <taxon>Agaricomycotina</taxon>
        <taxon>Agaricomycetes</taxon>
        <taxon>Agaricomycetidae</taxon>
        <taxon>Boletales</taxon>
        <taxon>Paxilineae</taxon>
        <taxon>Paxillaceae</taxon>
        <taxon>Paxillus</taxon>
    </lineage>
</organism>
<feature type="region of interest" description="Disordered" evidence="3">
    <location>
        <begin position="91"/>
        <end position="207"/>
    </location>
</feature>
<feature type="compositionally biased region" description="Low complexity" evidence="3">
    <location>
        <begin position="133"/>
        <end position="147"/>
    </location>
</feature>
<sequence>MPPTTNSDSEDDPDYVPPAEDHDSDSSDENIEVEQPEERNEDDADRRKQREALWASFQASVSTPTPPTQEQPPKNLVKVQKKYLFAGKHVSEVVEVPEDSEDANRWPLWRPDGPSQQTSERQTNSPGQQTGEAASPADTPTAAAAKPAGKRPGPRKPRTALPTIPKASQAKKISTLDKSAMDWRSHLNSQSSDINDELDANRRGGGYLEKIEFLKRVEDRREDALESSKSSKRRKT</sequence>
<accession>A0A0D0E888</accession>
<dbReference type="InterPro" id="IPR011421">
    <property type="entry name" value="BCNT-C"/>
</dbReference>
<evidence type="ECO:0000259" key="4">
    <source>
        <dbReference type="PROSITE" id="PS51279"/>
    </source>
</evidence>
<evidence type="ECO:0000313" key="6">
    <source>
        <dbReference type="Proteomes" id="UP000054538"/>
    </source>
</evidence>
<evidence type="ECO:0000256" key="3">
    <source>
        <dbReference type="SAM" id="MobiDB-lite"/>
    </source>
</evidence>
<dbReference type="STRING" id="930991.A0A0D0E888"/>
<feature type="compositionally biased region" description="Basic residues" evidence="3">
    <location>
        <begin position="148"/>
        <end position="158"/>
    </location>
</feature>
<gene>
    <name evidence="5" type="ORF">PAXRUDRAFT_827705</name>
</gene>
<feature type="domain" description="BCNT-C" evidence="4">
    <location>
        <begin position="155"/>
        <end position="235"/>
    </location>
</feature>
<reference evidence="5 6" key="1">
    <citation type="submission" date="2014-04" db="EMBL/GenBank/DDBJ databases">
        <authorList>
            <consortium name="DOE Joint Genome Institute"/>
            <person name="Kuo A."/>
            <person name="Kohler A."/>
            <person name="Jargeat P."/>
            <person name="Nagy L.G."/>
            <person name="Floudas D."/>
            <person name="Copeland A."/>
            <person name="Barry K.W."/>
            <person name="Cichocki N."/>
            <person name="Veneault-Fourrey C."/>
            <person name="LaButti K."/>
            <person name="Lindquist E.A."/>
            <person name="Lipzen A."/>
            <person name="Lundell T."/>
            <person name="Morin E."/>
            <person name="Murat C."/>
            <person name="Sun H."/>
            <person name="Tunlid A."/>
            <person name="Henrissat B."/>
            <person name="Grigoriev I.V."/>
            <person name="Hibbett D.S."/>
            <person name="Martin F."/>
            <person name="Nordberg H.P."/>
            <person name="Cantor M.N."/>
            <person name="Hua S.X."/>
        </authorList>
    </citation>
    <scope>NUCLEOTIDE SEQUENCE [LARGE SCALE GENOMIC DNA]</scope>
    <source>
        <strain evidence="5 6">Ve08.2h10</strain>
    </source>
</reference>
<protein>
    <recommendedName>
        <fullName evidence="2">SWR1-complex protein 5</fullName>
    </recommendedName>
</protein>
<name>A0A0D0E888_9AGAM</name>
<dbReference type="InterPro" id="IPR027124">
    <property type="entry name" value="Swc5/CFDP1/2"/>
</dbReference>
<dbReference type="PANTHER" id="PTHR48407">
    <property type="entry name" value="CRANIOFACIAL DEVELOPMENT PROTEIN 1"/>
    <property type="match status" value="1"/>
</dbReference>
<dbReference type="PROSITE" id="PS51279">
    <property type="entry name" value="BCNT_C"/>
    <property type="match status" value="1"/>
</dbReference>
<keyword evidence="6" id="KW-1185">Reference proteome</keyword>
<dbReference type="HOGENOM" id="CLU_083063_0_0_1"/>
<dbReference type="PANTHER" id="PTHR48407:SF1">
    <property type="entry name" value="CRANIOFACIAL DEVELOPMENT PROTEIN 1"/>
    <property type="match status" value="1"/>
</dbReference>
<evidence type="ECO:0000256" key="1">
    <source>
        <dbReference type="ARBA" id="ARBA00010465"/>
    </source>
</evidence>
<feature type="compositionally biased region" description="Acidic residues" evidence="3">
    <location>
        <begin position="26"/>
        <end position="43"/>
    </location>
</feature>
<dbReference type="OrthoDB" id="445677at2759"/>
<feature type="compositionally biased region" description="Polar residues" evidence="3">
    <location>
        <begin position="114"/>
        <end position="132"/>
    </location>
</feature>
<proteinExistence type="inferred from homology"/>
<evidence type="ECO:0000313" key="5">
    <source>
        <dbReference type="EMBL" id="KIK94725.1"/>
    </source>
</evidence>
<dbReference type="AlphaFoldDB" id="A0A0D0E888"/>
<evidence type="ECO:0000256" key="2">
    <source>
        <dbReference type="ARBA" id="ARBA00019138"/>
    </source>
</evidence>
<dbReference type="EMBL" id="KN825088">
    <property type="protein sequence ID" value="KIK94725.1"/>
    <property type="molecule type" value="Genomic_DNA"/>
</dbReference>
<dbReference type="Proteomes" id="UP000054538">
    <property type="component" value="Unassembled WGS sequence"/>
</dbReference>
<comment type="similarity">
    <text evidence="1">Belongs to the SWC5 family.</text>
</comment>